<dbReference type="SUPFAM" id="SSF47473">
    <property type="entry name" value="EF-hand"/>
    <property type="match status" value="1"/>
</dbReference>
<dbReference type="SMART" id="SM00054">
    <property type="entry name" value="EFh"/>
    <property type="match status" value="3"/>
</dbReference>
<evidence type="ECO:0000256" key="1">
    <source>
        <dbReference type="ARBA" id="ARBA00022723"/>
    </source>
</evidence>
<organism evidence="6 7">
    <name type="scientific">Varroa destructor</name>
    <name type="common">Honeybee mite</name>
    <dbReference type="NCBI Taxonomy" id="109461"/>
    <lineage>
        <taxon>Eukaryota</taxon>
        <taxon>Metazoa</taxon>
        <taxon>Ecdysozoa</taxon>
        <taxon>Arthropoda</taxon>
        <taxon>Chelicerata</taxon>
        <taxon>Arachnida</taxon>
        <taxon>Acari</taxon>
        <taxon>Parasitiformes</taxon>
        <taxon>Mesostigmata</taxon>
        <taxon>Gamasina</taxon>
        <taxon>Dermanyssoidea</taxon>
        <taxon>Varroidae</taxon>
        <taxon>Varroa</taxon>
    </lineage>
</organism>
<evidence type="ECO:0000256" key="4">
    <source>
        <dbReference type="SAM" id="MobiDB-lite"/>
    </source>
</evidence>
<dbReference type="AlphaFoldDB" id="A0A7M7KNH9"/>
<dbReference type="PROSITE" id="PS50222">
    <property type="entry name" value="EF_HAND_2"/>
    <property type="match status" value="3"/>
</dbReference>
<keyword evidence="3" id="KW-0106">Calcium</keyword>
<keyword evidence="1" id="KW-0479">Metal-binding</keyword>
<dbReference type="GeneID" id="111252526"/>
<dbReference type="GO" id="GO:0005509">
    <property type="term" value="F:calcium ion binding"/>
    <property type="evidence" value="ECO:0007669"/>
    <property type="project" value="InterPro"/>
</dbReference>
<dbReference type="Proteomes" id="UP000594260">
    <property type="component" value="Unplaced"/>
</dbReference>
<keyword evidence="2" id="KW-0677">Repeat</keyword>
<dbReference type="EnsemblMetazoa" id="XM_022810609">
    <property type="protein sequence ID" value="XP_022666344"/>
    <property type="gene ID" value="LOC111252526"/>
</dbReference>
<protein>
    <recommendedName>
        <fullName evidence="5">EF-hand domain-containing protein</fullName>
    </recommendedName>
</protein>
<dbReference type="PANTHER" id="PTHR23048:SF0">
    <property type="entry name" value="CALMODULIN LIKE 3"/>
    <property type="match status" value="1"/>
</dbReference>
<evidence type="ECO:0000256" key="2">
    <source>
        <dbReference type="ARBA" id="ARBA00022737"/>
    </source>
</evidence>
<dbReference type="FunFam" id="1.10.238.10:FF:000181">
    <property type="entry name" value="CALML5 isoform 1"/>
    <property type="match status" value="1"/>
</dbReference>
<reference evidence="6" key="1">
    <citation type="submission" date="2021-01" db="UniProtKB">
        <authorList>
            <consortium name="EnsemblMetazoa"/>
        </authorList>
    </citation>
    <scope>IDENTIFICATION</scope>
</reference>
<evidence type="ECO:0000259" key="5">
    <source>
        <dbReference type="PROSITE" id="PS50222"/>
    </source>
</evidence>
<dbReference type="Pfam" id="PF13499">
    <property type="entry name" value="EF-hand_7"/>
    <property type="match status" value="2"/>
</dbReference>
<feature type="domain" description="EF-hand" evidence="5">
    <location>
        <begin position="65"/>
        <end position="100"/>
    </location>
</feature>
<proteinExistence type="predicted"/>
<evidence type="ECO:0000256" key="3">
    <source>
        <dbReference type="ARBA" id="ARBA00022837"/>
    </source>
</evidence>
<dbReference type="RefSeq" id="XP_022666344.1">
    <property type="nucleotide sequence ID" value="XM_022810609.1"/>
</dbReference>
<keyword evidence="7" id="KW-1185">Reference proteome</keyword>
<dbReference type="InterPro" id="IPR050230">
    <property type="entry name" value="CALM/Myosin/TropC-like"/>
</dbReference>
<dbReference type="GO" id="GO:0016460">
    <property type="term" value="C:myosin II complex"/>
    <property type="evidence" value="ECO:0007669"/>
    <property type="project" value="TreeGrafter"/>
</dbReference>
<feature type="region of interest" description="Disordered" evidence="4">
    <location>
        <begin position="30"/>
        <end position="62"/>
    </location>
</feature>
<feature type="domain" description="EF-hand" evidence="5">
    <location>
        <begin position="147"/>
        <end position="182"/>
    </location>
</feature>
<dbReference type="PROSITE" id="PS00018">
    <property type="entry name" value="EF_HAND_1"/>
    <property type="match status" value="3"/>
</dbReference>
<evidence type="ECO:0000313" key="7">
    <source>
        <dbReference type="Proteomes" id="UP000594260"/>
    </source>
</evidence>
<feature type="domain" description="EF-hand" evidence="5">
    <location>
        <begin position="183"/>
        <end position="213"/>
    </location>
</feature>
<evidence type="ECO:0000313" key="6">
    <source>
        <dbReference type="EnsemblMetazoa" id="XP_022666344"/>
    </source>
</evidence>
<dbReference type="CDD" id="cd00051">
    <property type="entry name" value="EFh"/>
    <property type="match status" value="1"/>
</dbReference>
<accession>A0A7M7KNH9</accession>
<dbReference type="InterPro" id="IPR002048">
    <property type="entry name" value="EF_hand_dom"/>
</dbReference>
<sequence length="213" mass="24010">MCESTIVLPRPKRRSSVQVEKALVEKVCLTIRKPNDDEDGSSNTSTSARSPKIKENEKPEAGRLQKLKELRTAFSMLDANHDGRVSLEELEDMLCRMGFNIPHETLDLLLQDKATSPEGQVSLNEFEFLQWIDDILSKDAAQSGAEDVDQDIIAAFKIFDTDGDGFITRAELRRAMDTIGEKLTEEELDDILRQTDADRDGRIDYQEFAAALM</sequence>
<name>A0A7M7KNH9_VARDE</name>
<dbReference type="InterPro" id="IPR011992">
    <property type="entry name" value="EF-hand-dom_pair"/>
</dbReference>
<dbReference type="Gene3D" id="1.10.238.10">
    <property type="entry name" value="EF-hand"/>
    <property type="match status" value="2"/>
</dbReference>
<dbReference type="PANTHER" id="PTHR23048">
    <property type="entry name" value="MYOSIN LIGHT CHAIN 1, 3"/>
    <property type="match status" value="1"/>
</dbReference>
<feature type="compositionally biased region" description="Basic and acidic residues" evidence="4">
    <location>
        <begin position="52"/>
        <end position="62"/>
    </location>
</feature>
<dbReference type="InterPro" id="IPR018247">
    <property type="entry name" value="EF_Hand_1_Ca_BS"/>
</dbReference>